<sequence length="463" mass="53583">MFFYPLNSLLAIGWEVGIYGYELFLKENLNQKYKQSEVPGWDFHFQKLGKVFTSEPYLNRISGESMFVGLKDKNNKNQILWDLDIKLTTGPDTGLRNYYLGKNHYFGYITNQFFLGVGRREHLFSPKSFSTHYDGGDGLFLELKPLELLTFQFFLWDFYSGSILLSKDQFRSLLQLPNEKDQYQTNNVTSFRRNHHRRQSFGFVYGKSLVLRSGFHYLEFGSLGPYNKDHPHETKINEADGDSLFSGNFGFGFHTEQFSFDIDFLWCKGNDRTRSQIASQPGSIPIAGEAIQVGGEFRFGRFKFRNSHMLSDRAEKNEKQQIVKEGFISLGSHPSQTPYISQIFRLFPSAAVTENGYEKNFAIIEGRSFGYLSELVLVFQYEQFFIKWIGNYFVPYKQIGPSDGRISFQNREFERFFIGEGMVEISVNDGFGFELGVGMSKLFLPESFGIHSNFGYVYGRLQI</sequence>
<comment type="caution">
    <text evidence="1">The sequence shown here is derived from an EMBL/GenBank/DDBJ whole genome shotgun (WGS) entry which is preliminary data.</text>
</comment>
<dbReference type="NCBIfam" id="NF047476">
    <property type="entry name" value="LA_2168_fam"/>
    <property type="match status" value="1"/>
</dbReference>
<dbReference type="RefSeq" id="WP_135771941.1">
    <property type="nucleotide sequence ID" value="NZ_RQFT01000015.1"/>
</dbReference>
<evidence type="ECO:0000313" key="2">
    <source>
        <dbReference type="Proteomes" id="UP000297641"/>
    </source>
</evidence>
<dbReference type="EMBL" id="RQFT01000015">
    <property type="protein sequence ID" value="TGL02264.1"/>
    <property type="molecule type" value="Genomic_DNA"/>
</dbReference>
<reference evidence="1 2" key="1">
    <citation type="journal article" date="2019" name="PLoS Negl. Trop. Dis.">
        <title>Revisiting the worldwide diversity of Leptospira species in the environment.</title>
        <authorList>
            <person name="Vincent A.T."/>
            <person name="Schiettekatte O."/>
            <person name="Bourhy P."/>
            <person name="Veyrier F.J."/>
            <person name="Picardeau M."/>
        </authorList>
    </citation>
    <scope>NUCLEOTIDE SEQUENCE [LARGE SCALE GENOMIC DNA]</scope>
    <source>
        <strain evidence="1 2">201800273</strain>
    </source>
</reference>
<protein>
    <recommendedName>
        <fullName evidence="3">Alginate export domain-containing protein</fullName>
    </recommendedName>
</protein>
<proteinExistence type="predicted"/>
<dbReference type="Proteomes" id="UP000297641">
    <property type="component" value="Unassembled WGS sequence"/>
</dbReference>
<evidence type="ECO:0000313" key="1">
    <source>
        <dbReference type="EMBL" id="TGL02264.1"/>
    </source>
</evidence>
<dbReference type="AlphaFoldDB" id="A0A7I0HMB5"/>
<organism evidence="1 2">
    <name type="scientific">Leptospira bouyouniensis</name>
    <dbReference type="NCBI Taxonomy" id="2484911"/>
    <lineage>
        <taxon>Bacteria</taxon>
        <taxon>Pseudomonadati</taxon>
        <taxon>Spirochaetota</taxon>
        <taxon>Spirochaetia</taxon>
        <taxon>Leptospirales</taxon>
        <taxon>Leptospiraceae</taxon>
        <taxon>Leptospira</taxon>
    </lineage>
</organism>
<gene>
    <name evidence="1" type="ORF">EHQ43_18055</name>
</gene>
<accession>A0A7I0HMB5</accession>
<evidence type="ECO:0008006" key="3">
    <source>
        <dbReference type="Google" id="ProtNLM"/>
    </source>
</evidence>
<name>A0A7I0HMB5_9LEPT</name>